<protein>
    <submittedName>
        <fullName evidence="1">Uncharacterized protein</fullName>
    </submittedName>
</protein>
<evidence type="ECO:0000313" key="2">
    <source>
        <dbReference type="Proteomes" id="UP001208570"/>
    </source>
</evidence>
<accession>A0AAD9J9C1</accession>
<dbReference type="Pfam" id="PF07173">
    <property type="entry name" value="GRDP-like"/>
    <property type="match status" value="1"/>
</dbReference>
<dbReference type="InterPro" id="IPR009836">
    <property type="entry name" value="GRDP-like"/>
</dbReference>
<dbReference type="EMBL" id="JAODUP010000487">
    <property type="protein sequence ID" value="KAK2148679.1"/>
    <property type="molecule type" value="Genomic_DNA"/>
</dbReference>
<dbReference type="AlphaFoldDB" id="A0AAD9J9C1"/>
<name>A0AAD9J9C1_9ANNE</name>
<dbReference type="PANTHER" id="PTHR34365">
    <property type="entry name" value="ENOLASE (DUF1399)"/>
    <property type="match status" value="1"/>
</dbReference>
<organism evidence="1 2">
    <name type="scientific">Paralvinella palmiformis</name>
    <dbReference type="NCBI Taxonomy" id="53620"/>
    <lineage>
        <taxon>Eukaryota</taxon>
        <taxon>Metazoa</taxon>
        <taxon>Spiralia</taxon>
        <taxon>Lophotrochozoa</taxon>
        <taxon>Annelida</taxon>
        <taxon>Polychaeta</taxon>
        <taxon>Sedentaria</taxon>
        <taxon>Canalipalpata</taxon>
        <taxon>Terebellida</taxon>
        <taxon>Terebelliformia</taxon>
        <taxon>Alvinellidae</taxon>
        <taxon>Paralvinella</taxon>
    </lineage>
</organism>
<evidence type="ECO:0000313" key="1">
    <source>
        <dbReference type="EMBL" id="KAK2148679.1"/>
    </source>
</evidence>
<dbReference type="Proteomes" id="UP001208570">
    <property type="component" value="Unassembled WGS sequence"/>
</dbReference>
<comment type="caution">
    <text evidence="1">The sequence shown here is derived from an EMBL/GenBank/DDBJ whole genome shotgun (WGS) entry which is preliminary data.</text>
</comment>
<sequence length="564" mass="64378">MSSMTGLPQFNEDSITVSIDLVESAKRQIVFLKEVDSHPELYRGPVVCNAVRRYEQFWLPLAAGYKKYAKEPIVPPLDIHWVWHCHLLAPYYYEKDCVSLVNTVVDHRVLLNSKKDAAIERAKKLWHEKYGNEPYDVDLSDVERASSESNKYKPICKYNLESAVHRQSMFFYQVSLPHYKDAKFLRTAVTRYKKYLFLKKNNMDLFLVPCYDFDLIWHSHQLHPLIYKQDTAAVLGQMFNHDDSVNDRSANSKLSRCDANTRDLWKKFFTEEFALCGAMFRGDPPFGKLHKIEANDIFSVFTKKANVTINSLKIENMTNEQKFTLKVALRGHDNTGMMLLKLKGPQKEWQNAQKGITKFKYDTGHHSQLQFDLVDRKGFLCFGANQSFGMNNLPFSQVVETTPEHGKTIAQTVPLQEGSNSSVRGLSLAFSALVEPPQKGPCILSLQAGPFQSYTMPENIEQLWGPIPLPKLPDDVPNTCIVANHRRNVKSICPRATRQKAVPLRSPIHYGRPVRGVRTHTDTWEAGVKTSLANQYIVLLEKANKYILPVTDFGCFVTASSSFS</sequence>
<proteinExistence type="predicted"/>
<reference evidence="1" key="1">
    <citation type="journal article" date="2023" name="Mol. Biol. Evol.">
        <title>Third-Generation Sequencing Reveals the Adaptive Role of the Epigenome in Three Deep-Sea Polychaetes.</title>
        <authorList>
            <person name="Perez M."/>
            <person name="Aroh O."/>
            <person name="Sun Y."/>
            <person name="Lan Y."/>
            <person name="Juniper S.K."/>
            <person name="Young C.R."/>
            <person name="Angers B."/>
            <person name="Qian P.Y."/>
        </authorList>
    </citation>
    <scope>NUCLEOTIDE SEQUENCE</scope>
    <source>
        <strain evidence="1">P08H-3</strain>
    </source>
</reference>
<keyword evidence="2" id="KW-1185">Reference proteome</keyword>
<dbReference type="PANTHER" id="PTHR34365:SF7">
    <property type="entry name" value="GLYCINE-RICH DOMAIN-CONTAINING PROTEIN 1"/>
    <property type="match status" value="1"/>
</dbReference>
<gene>
    <name evidence="1" type="ORF">LSH36_487g02014</name>
</gene>